<dbReference type="Proteomes" id="UP001155110">
    <property type="component" value="Unassembled WGS sequence"/>
</dbReference>
<proteinExistence type="predicted"/>
<accession>A0AAW5P799</accession>
<dbReference type="RefSeq" id="WP_259258281.1">
    <property type="nucleotide sequence ID" value="NZ_JANTZM010000007.1"/>
</dbReference>
<evidence type="ECO:0000313" key="1">
    <source>
        <dbReference type="EMBL" id="MCS4157758.1"/>
    </source>
</evidence>
<dbReference type="EMBL" id="JANTZM010000007">
    <property type="protein sequence ID" value="MCS4157758.1"/>
    <property type="molecule type" value="Genomic_DNA"/>
</dbReference>
<organism evidence="1 2">
    <name type="scientific">Salinibacter ruber</name>
    <dbReference type="NCBI Taxonomy" id="146919"/>
    <lineage>
        <taxon>Bacteria</taxon>
        <taxon>Pseudomonadati</taxon>
        <taxon>Rhodothermota</taxon>
        <taxon>Rhodothermia</taxon>
        <taxon>Rhodothermales</taxon>
        <taxon>Salinibacteraceae</taxon>
        <taxon>Salinibacter</taxon>
    </lineage>
</organism>
<dbReference type="AlphaFoldDB" id="A0AAW5P799"/>
<name>A0AAW5P799_9BACT</name>
<comment type="caution">
    <text evidence="1">The sequence shown here is derived from an EMBL/GenBank/DDBJ whole genome shotgun (WGS) entry which is preliminary data.</text>
</comment>
<reference evidence="1" key="1">
    <citation type="submission" date="2022-08" db="EMBL/GenBank/DDBJ databases">
        <title>Genomic Encyclopedia of Type Strains, Phase V (KMG-V): Genome sequencing to study the core and pangenomes of soil and plant-associated prokaryotes.</title>
        <authorList>
            <person name="Whitman W."/>
        </authorList>
    </citation>
    <scope>NUCLEOTIDE SEQUENCE</scope>
    <source>
        <strain evidence="1">SP3002</strain>
    </source>
</reference>
<gene>
    <name evidence="1" type="ORF">GGP99_001722</name>
</gene>
<evidence type="ECO:0000313" key="2">
    <source>
        <dbReference type="Proteomes" id="UP001155110"/>
    </source>
</evidence>
<protein>
    <submittedName>
        <fullName evidence="1">Uncharacterized protein</fullName>
    </submittedName>
</protein>
<sequence>MNTVSVVRPDRSVYPLLLIPDRFEGDFSGGEWHAWPVAKTERVPDGIYASRSASEQFWAVREAAGVPMVGTGSTPAQATGNLRVSLRREGRDLPDPADPEEIAGLRPYLSDWGMTIETAKRVLQCATGLGGEGHGDLIGALEKAEAKAKEMSKNVRAGADLPSL</sequence>